<evidence type="ECO:0000313" key="7">
    <source>
        <dbReference type="Proteomes" id="UP000094669"/>
    </source>
</evidence>
<evidence type="ECO:0000256" key="3">
    <source>
        <dbReference type="ARBA" id="ARBA00023004"/>
    </source>
</evidence>
<dbReference type="PANTHER" id="PTHR42988:SF2">
    <property type="entry name" value="CYCLIC NUCLEOTIDE PHOSPHODIESTERASE CBUA0032-RELATED"/>
    <property type="match status" value="1"/>
</dbReference>
<dbReference type="Pfam" id="PF00149">
    <property type="entry name" value="Metallophos"/>
    <property type="match status" value="1"/>
</dbReference>
<evidence type="ECO:0000259" key="5">
    <source>
        <dbReference type="Pfam" id="PF00149"/>
    </source>
</evidence>
<dbReference type="Proteomes" id="UP000094669">
    <property type="component" value="Unassembled WGS sequence"/>
</dbReference>
<keyword evidence="3" id="KW-0408">Iron</keyword>
<dbReference type="InterPro" id="IPR029052">
    <property type="entry name" value="Metallo-depent_PP-like"/>
</dbReference>
<gene>
    <name evidence="6" type="ORF">BES34_004900</name>
</gene>
<comment type="similarity">
    <text evidence="4">Belongs to the cyclic nucleotide phosphodiesterase class-III family.</text>
</comment>
<reference evidence="6" key="1">
    <citation type="submission" date="2018-01" db="EMBL/GenBank/DDBJ databases">
        <title>Genomic characterization of Leptospira inadai serogroup Lyme isolated from captured rat in Brazil and comparative analysis with human reference strain.</title>
        <authorList>
            <person name="Moreno L.Z."/>
            <person name="Loureiro A.P."/>
            <person name="Miraglia F."/>
            <person name="Kremer F.S."/>
            <person name="Eslabao M.R."/>
            <person name="Dellagostin O.A."/>
            <person name="Lilenbaum W."/>
            <person name="Moreno A.M."/>
        </authorList>
    </citation>
    <scope>NUCLEOTIDE SEQUENCE [LARGE SCALE GENOMIC DNA]</scope>
    <source>
        <strain evidence="6">M34/99</strain>
    </source>
</reference>
<keyword evidence="7" id="KW-1185">Reference proteome</keyword>
<evidence type="ECO:0000256" key="4">
    <source>
        <dbReference type="ARBA" id="ARBA00025742"/>
    </source>
</evidence>
<sequence>MKLVHLSDLHFPVHLPLSSLKGKMVPGYLNYTLRRKSKYPIYLWESLVEKVLSLNPDGIVISGDITNVAHITEYFGSLEYLRPILSDKTFMIPGNHDRYTRAAVRGSEPYYERFFSRWMGDPVEGSKGYLRWKKVGSLYLIGLDSNKPLSVLNAYGYVDPNVVRDALAFLRDKQASRYVLVCHHPIWNPPERQESGGHKMRNREEIAELLKGNPPVAYLHGHVHTNWVKSPGKEKPYYVVNSASSTRISDARHDCGFHFLEINNESTQITRFTFSEGMSKFMETQTISYEEKE</sequence>
<feature type="domain" description="Calcineurin-like phosphoesterase" evidence="5">
    <location>
        <begin position="1"/>
        <end position="225"/>
    </location>
</feature>
<keyword evidence="1" id="KW-0479">Metal-binding</keyword>
<dbReference type="EMBL" id="MCRM02000003">
    <property type="protein sequence ID" value="PNV76339.1"/>
    <property type="molecule type" value="Genomic_DNA"/>
</dbReference>
<proteinExistence type="inferred from homology"/>
<protein>
    <submittedName>
        <fullName evidence="6">Phosphohydrolase</fullName>
    </submittedName>
</protein>
<evidence type="ECO:0000256" key="2">
    <source>
        <dbReference type="ARBA" id="ARBA00022801"/>
    </source>
</evidence>
<keyword evidence="2" id="KW-0378">Hydrolase</keyword>
<dbReference type="InterPro" id="IPR004843">
    <property type="entry name" value="Calcineurin-like_PHP"/>
</dbReference>
<name>A0ABX4YMG6_9LEPT</name>
<dbReference type="SUPFAM" id="SSF56300">
    <property type="entry name" value="Metallo-dependent phosphatases"/>
    <property type="match status" value="1"/>
</dbReference>
<dbReference type="Gene3D" id="3.60.21.10">
    <property type="match status" value="1"/>
</dbReference>
<dbReference type="PANTHER" id="PTHR42988">
    <property type="entry name" value="PHOSPHOHYDROLASE"/>
    <property type="match status" value="1"/>
</dbReference>
<organism evidence="6 7">
    <name type="scientific">Leptospira inadai serovar Lyme</name>
    <dbReference type="NCBI Taxonomy" id="293084"/>
    <lineage>
        <taxon>Bacteria</taxon>
        <taxon>Pseudomonadati</taxon>
        <taxon>Spirochaetota</taxon>
        <taxon>Spirochaetia</taxon>
        <taxon>Leptospirales</taxon>
        <taxon>Leptospiraceae</taxon>
        <taxon>Leptospira</taxon>
    </lineage>
</organism>
<comment type="caution">
    <text evidence="6">The sequence shown here is derived from an EMBL/GenBank/DDBJ whole genome shotgun (WGS) entry which is preliminary data.</text>
</comment>
<dbReference type="RefSeq" id="WP_010419298.1">
    <property type="nucleotide sequence ID" value="NZ_MCRM02000003.1"/>
</dbReference>
<accession>A0ABX4YMG6</accession>
<dbReference type="InterPro" id="IPR050884">
    <property type="entry name" value="CNP_phosphodiesterase-III"/>
</dbReference>
<evidence type="ECO:0000256" key="1">
    <source>
        <dbReference type="ARBA" id="ARBA00022723"/>
    </source>
</evidence>
<evidence type="ECO:0000313" key="6">
    <source>
        <dbReference type="EMBL" id="PNV76339.1"/>
    </source>
</evidence>